<accession>A0A087GE53</accession>
<dbReference type="Proteomes" id="UP000029120">
    <property type="component" value="Chromosome 8"/>
</dbReference>
<proteinExistence type="predicted"/>
<dbReference type="GO" id="GO:0061630">
    <property type="term" value="F:ubiquitin protein ligase activity"/>
    <property type="evidence" value="ECO:0007669"/>
    <property type="project" value="UniProtKB-UniRule"/>
</dbReference>
<evidence type="ECO:0000259" key="8">
    <source>
        <dbReference type="PROSITE" id="PS51698"/>
    </source>
</evidence>
<dbReference type="SMART" id="SM00504">
    <property type="entry name" value="Ubox"/>
    <property type="match status" value="1"/>
</dbReference>
<comment type="pathway">
    <text evidence="3 7">Protein modification; protein ubiquitination.</text>
</comment>
<dbReference type="OMA" id="KDDLCIT"/>
<dbReference type="Gene3D" id="1.25.10.10">
    <property type="entry name" value="Leucine-rich Repeat Variant"/>
    <property type="match status" value="1"/>
</dbReference>
<evidence type="ECO:0000256" key="4">
    <source>
        <dbReference type="ARBA" id="ARBA00022679"/>
    </source>
</evidence>
<dbReference type="OrthoDB" id="10064100at2759"/>
<dbReference type="EC" id="2.3.2.27" evidence="7"/>
<dbReference type="Gene3D" id="3.30.40.10">
    <property type="entry name" value="Zinc/RING finger domain, C3HC4 (zinc finger)"/>
    <property type="match status" value="1"/>
</dbReference>
<dbReference type="PANTHER" id="PTHR22849:SF20">
    <property type="entry name" value="U-BOX DOMAIN-CONTAINING PROTEIN 27-RELATED"/>
    <property type="match status" value="1"/>
</dbReference>
<comment type="catalytic activity">
    <reaction evidence="1 7">
        <text>S-ubiquitinyl-[E2 ubiquitin-conjugating enzyme]-L-cysteine + [acceptor protein]-L-lysine = [E2 ubiquitin-conjugating enzyme]-L-cysteine + N(6)-ubiquitinyl-[acceptor protein]-L-lysine.</text>
        <dbReference type="EC" id="2.3.2.27"/>
    </reaction>
</comment>
<evidence type="ECO:0000256" key="5">
    <source>
        <dbReference type="ARBA" id="ARBA00022737"/>
    </source>
</evidence>
<dbReference type="InterPro" id="IPR045185">
    <property type="entry name" value="PUB22/23/24-like"/>
</dbReference>
<reference evidence="10" key="1">
    <citation type="journal article" date="2015" name="Nat. Plants">
        <title>Genome expansion of Arabis alpina linked with retrotransposition and reduced symmetric DNA methylation.</title>
        <authorList>
            <person name="Willing E.M."/>
            <person name="Rawat V."/>
            <person name="Mandakova T."/>
            <person name="Maumus F."/>
            <person name="James G.V."/>
            <person name="Nordstroem K.J."/>
            <person name="Becker C."/>
            <person name="Warthmann N."/>
            <person name="Chica C."/>
            <person name="Szarzynska B."/>
            <person name="Zytnicki M."/>
            <person name="Albani M.C."/>
            <person name="Kiefer C."/>
            <person name="Bergonzi S."/>
            <person name="Castaings L."/>
            <person name="Mateos J.L."/>
            <person name="Berns M.C."/>
            <person name="Bujdoso N."/>
            <person name="Piofczyk T."/>
            <person name="de Lorenzo L."/>
            <person name="Barrero-Sicilia C."/>
            <person name="Mateos I."/>
            <person name="Piednoel M."/>
            <person name="Hagmann J."/>
            <person name="Chen-Min-Tao R."/>
            <person name="Iglesias-Fernandez R."/>
            <person name="Schuster S.C."/>
            <person name="Alonso-Blanco C."/>
            <person name="Roudier F."/>
            <person name="Carbonero P."/>
            <person name="Paz-Ares J."/>
            <person name="Davis S.J."/>
            <person name="Pecinka A."/>
            <person name="Quesneville H."/>
            <person name="Colot V."/>
            <person name="Lysak M.A."/>
            <person name="Weigel D."/>
            <person name="Coupland G."/>
            <person name="Schneeberger K."/>
        </authorList>
    </citation>
    <scope>NUCLEOTIDE SEQUENCE [LARGE SCALE GENOMIC DNA]</scope>
    <source>
        <strain evidence="10">cv. Pajares</strain>
    </source>
</reference>
<evidence type="ECO:0000256" key="1">
    <source>
        <dbReference type="ARBA" id="ARBA00000900"/>
    </source>
</evidence>
<dbReference type="FunFam" id="3.30.40.10:FF:000502">
    <property type="entry name" value="RING-type E3 ubiquitin transferase"/>
    <property type="match status" value="1"/>
</dbReference>
<dbReference type="InterPro" id="IPR013083">
    <property type="entry name" value="Znf_RING/FYVE/PHD"/>
</dbReference>
<comment type="function">
    <text evidence="2 7">Functions as an E3 ubiquitin ligase.</text>
</comment>
<dbReference type="InterPro" id="IPR011989">
    <property type="entry name" value="ARM-like"/>
</dbReference>
<dbReference type="InterPro" id="IPR045210">
    <property type="entry name" value="RING-Ubox_PUB"/>
</dbReference>
<gene>
    <name evidence="9" type="ordered locus">AALP_Aa8g479600</name>
</gene>
<dbReference type="EMBL" id="CM002876">
    <property type="protein sequence ID" value="KFK28155.1"/>
    <property type="molecule type" value="Genomic_DNA"/>
</dbReference>
<dbReference type="Pfam" id="PF04564">
    <property type="entry name" value="U-box"/>
    <property type="match status" value="1"/>
</dbReference>
<protein>
    <recommendedName>
        <fullName evidence="7 8">U-box domain-containing protein</fullName>
        <ecNumber evidence="7">2.3.2.27</ecNumber>
    </recommendedName>
    <alternativeName>
        <fullName evidence="7">RING-type E3 ubiquitin transferase PUB</fullName>
    </alternativeName>
</protein>
<dbReference type="AlphaFoldDB" id="A0A087GE53"/>
<feature type="domain" description="U-box" evidence="8">
    <location>
        <begin position="9"/>
        <end position="83"/>
    </location>
</feature>
<dbReference type="UniPathway" id="UPA00143"/>
<dbReference type="PROSITE" id="PS51698">
    <property type="entry name" value="U_BOX"/>
    <property type="match status" value="1"/>
</dbReference>
<dbReference type="Gramene" id="KFK28155">
    <property type="protein sequence ID" value="KFK28155"/>
    <property type="gene ID" value="AALP_AA8G479600"/>
</dbReference>
<keyword evidence="5" id="KW-0677">Repeat</keyword>
<dbReference type="SUPFAM" id="SSF57850">
    <property type="entry name" value="RING/U-box"/>
    <property type="match status" value="1"/>
</dbReference>
<dbReference type="GO" id="GO:0016567">
    <property type="term" value="P:protein ubiquitination"/>
    <property type="evidence" value="ECO:0007669"/>
    <property type="project" value="UniProtKB-UniRule"/>
</dbReference>
<evidence type="ECO:0000256" key="2">
    <source>
        <dbReference type="ARBA" id="ARBA00003861"/>
    </source>
</evidence>
<keyword evidence="4 7" id="KW-0808">Transferase</keyword>
<keyword evidence="10" id="KW-1185">Reference proteome</keyword>
<organism evidence="9 10">
    <name type="scientific">Arabis alpina</name>
    <name type="common">Alpine rock-cress</name>
    <dbReference type="NCBI Taxonomy" id="50452"/>
    <lineage>
        <taxon>Eukaryota</taxon>
        <taxon>Viridiplantae</taxon>
        <taxon>Streptophyta</taxon>
        <taxon>Embryophyta</taxon>
        <taxon>Tracheophyta</taxon>
        <taxon>Spermatophyta</taxon>
        <taxon>Magnoliopsida</taxon>
        <taxon>eudicotyledons</taxon>
        <taxon>Gunneridae</taxon>
        <taxon>Pentapetalae</taxon>
        <taxon>rosids</taxon>
        <taxon>malvids</taxon>
        <taxon>Brassicales</taxon>
        <taxon>Brassicaceae</taxon>
        <taxon>Arabideae</taxon>
        <taxon>Arabis</taxon>
    </lineage>
</organism>
<evidence type="ECO:0000256" key="3">
    <source>
        <dbReference type="ARBA" id="ARBA00004906"/>
    </source>
</evidence>
<dbReference type="CDD" id="cd16664">
    <property type="entry name" value="RING-Ubox_PUB"/>
    <property type="match status" value="1"/>
</dbReference>
<keyword evidence="6 7" id="KW-0833">Ubl conjugation pathway</keyword>
<dbReference type="InterPro" id="IPR003613">
    <property type="entry name" value="Ubox_domain"/>
</dbReference>
<dbReference type="eggNOG" id="ENOG502QTKN">
    <property type="taxonomic scope" value="Eukaryota"/>
</dbReference>
<name>A0A087GE53_ARAAL</name>
<dbReference type="InterPro" id="IPR058678">
    <property type="entry name" value="ARM_PUB"/>
</dbReference>
<evidence type="ECO:0000256" key="7">
    <source>
        <dbReference type="RuleBase" id="RU369093"/>
    </source>
</evidence>
<evidence type="ECO:0000313" key="9">
    <source>
        <dbReference type="EMBL" id="KFK28155.1"/>
    </source>
</evidence>
<dbReference type="SUPFAM" id="SSF48371">
    <property type="entry name" value="ARM repeat"/>
    <property type="match status" value="1"/>
</dbReference>
<dbReference type="PANTHER" id="PTHR22849">
    <property type="entry name" value="WDSAM1 PROTEIN"/>
    <property type="match status" value="1"/>
</dbReference>
<sequence>MRKDDLYITVPTFFRCPISLDVMKSPVSLCTGVTYDRASIQRWLDGGNNTCPATMQILQNKDFIPNRTLQRLIEIWSESVRRRSTESSTPTRDEISDAIDRVKIEKEDRFDREILSKIVRFARESDENRGFLAGKDDFVRLLVDLLTQVDLKTKSSPKLLVVQEAVKILSMIRNKISDRRRFSNSILSNRLTVIIFLFKTGNVELKIDIAGLLEFIAVDGESKLVIAETDGLIREMIKSITNSDLSLTESVLSCLIAISSPKRVKLNLIREKLIGDLTRLLSDPMITSVSVTEKCLKLLESLASTKEGRSEICGGDGECLKSVVKKLMKVSTVATEHAVTVLWSVSYLFKEEKALEAVTSTNGVTKILLLLQSNCSHSVRRMLTDLLKVFKVNSRSCLSAYDTKTTHIMPF</sequence>
<evidence type="ECO:0000313" key="10">
    <source>
        <dbReference type="Proteomes" id="UP000029120"/>
    </source>
</evidence>
<evidence type="ECO:0000256" key="6">
    <source>
        <dbReference type="ARBA" id="ARBA00022786"/>
    </source>
</evidence>
<dbReference type="InterPro" id="IPR016024">
    <property type="entry name" value="ARM-type_fold"/>
</dbReference>
<dbReference type="Pfam" id="PF25598">
    <property type="entry name" value="ARM_PUB"/>
    <property type="match status" value="1"/>
</dbReference>